<dbReference type="AlphaFoldDB" id="A0A518JVG0"/>
<organism evidence="1 2">
    <name type="scientific">Rosistilla carotiformis</name>
    <dbReference type="NCBI Taxonomy" id="2528017"/>
    <lineage>
        <taxon>Bacteria</taxon>
        <taxon>Pseudomonadati</taxon>
        <taxon>Planctomycetota</taxon>
        <taxon>Planctomycetia</taxon>
        <taxon>Pirellulales</taxon>
        <taxon>Pirellulaceae</taxon>
        <taxon>Rosistilla</taxon>
    </lineage>
</organism>
<accession>A0A518JVG0</accession>
<dbReference type="EMBL" id="CP036348">
    <property type="protein sequence ID" value="QDV69534.1"/>
    <property type="molecule type" value="Genomic_DNA"/>
</dbReference>
<evidence type="ECO:0000313" key="1">
    <source>
        <dbReference type="EMBL" id="QDV69534.1"/>
    </source>
</evidence>
<protein>
    <submittedName>
        <fullName evidence="1">Uncharacterized protein</fullName>
    </submittedName>
</protein>
<dbReference type="Proteomes" id="UP000315082">
    <property type="component" value="Chromosome"/>
</dbReference>
<gene>
    <name evidence="1" type="ORF">Poly24_32500</name>
</gene>
<keyword evidence="2" id="KW-1185">Reference proteome</keyword>
<proteinExistence type="predicted"/>
<dbReference type="KEGG" id="rcf:Poly24_32500"/>
<sequence length="92" mass="10510">MCRRQSTRYRIGGGKRIYLVHIRKTGGTSLNHAFLQTSGMDSSLLYEQLVQKKDHRVCCGDKVFVGWNIKHINAGHYYYAFSHTPLHQIGSA</sequence>
<reference evidence="1 2" key="1">
    <citation type="submission" date="2019-02" db="EMBL/GenBank/DDBJ databases">
        <title>Deep-cultivation of Planctomycetes and their phenomic and genomic characterization uncovers novel biology.</title>
        <authorList>
            <person name="Wiegand S."/>
            <person name="Jogler M."/>
            <person name="Boedeker C."/>
            <person name="Pinto D."/>
            <person name="Vollmers J."/>
            <person name="Rivas-Marin E."/>
            <person name="Kohn T."/>
            <person name="Peeters S.H."/>
            <person name="Heuer A."/>
            <person name="Rast P."/>
            <person name="Oberbeckmann S."/>
            <person name="Bunk B."/>
            <person name="Jeske O."/>
            <person name="Meyerdierks A."/>
            <person name="Storesund J.E."/>
            <person name="Kallscheuer N."/>
            <person name="Luecker S."/>
            <person name="Lage O.M."/>
            <person name="Pohl T."/>
            <person name="Merkel B.J."/>
            <person name="Hornburger P."/>
            <person name="Mueller R.-W."/>
            <person name="Bruemmer F."/>
            <person name="Labrenz M."/>
            <person name="Spormann A.M."/>
            <person name="Op den Camp H."/>
            <person name="Overmann J."/>
            <person name="Amann R."/>
            <person name="Jetten M.S.M."/>
            <person name="Mascher T."/>
            <person name="Medema M.H."/>
            <person name="Devos D.P."/>
            <person name="Kaster A.-K."/>
            <person name="Ovreas L."/>
            <person name="Rohde M."/>
            <person name="Galperin M.Y."/>
            <person name="Jogler C."/>
        </authorList>
    </citation>
    <scope>NUCLEOTIDE SEQUENCE [LARGE SCALE GENOMIC DNA]</scope>
    <source>
        <strain evidence="1 2">Poly24</strain>
    </source>
</reference>
<evidence type="ECO:0000313" key="2">
    <source>
        <dbReference type="Proteomes" id="UP000315082"/>
    </source>
</evidence>
<name>A0A518JVG0_9BACT</name>